<dbReference type="AlphaFoldDB" id="B2BXU4"/>
<dbReference type="KEGG" id="crb:17888064"/>
<accession>B2BXU4</accession>
<dbReference type="OrthoDB" id="60033at2759"/>
<evidence type="ECO:0000256" key="8">
    <source>
        <dbReference type="ARBA" id="ARBA00023242"/>
    </source>
</evidence>
<evidence type="ECO:0000256" key="7">
    <source>
        <dbReference type="ARBA" id="ARBA00023163"/>
    </source>
</evidence>
<evidence type="ECO:0000313" key="13">
    <source>
        <dbReference type="Proteomes" id="UP000029121"/>
    </source>
</evidence>
<evidence type="ECO:0000256" key="2">
    <source>
        <dbReference type="ARBA" id="ARBA00011233"/>
    </source>
</evidence>
<reference evidence="11" key="1">
    <citation type="submission" date="2007-09" db="EMBL/GenBank/DDBJ databases">
        <title>Adaptive radiation of a tandemly repeated short chain dehydrogenase encoding gene family in Brassicales.</title>
        <authorList>
            <person name="Navarro-Quezada A.R."/>
            <person name="Schmid K.J."/>
        </authorList>
    </citation>
    <scope>NUCLEOTIDE SEQUENCE</scope>
</reference>
<dbReference type="InterPro" id="IPR036388">
    <property type="entry name" value="WH-like_DNA-bd_sf"/>
</dbReference>
<protein>
    <submittedName>
        <fullName evidence="11">TFhs1</fullName>
    </submittedName>
</protein>
<keyword evidence="4" id="KW-0805">Transcription regulation</keyword>
<dbReference type="InterPro" id="IPR000232">
    <property type="entry name" value="HSF_DNA-bd"/>
</dbReference>
<dbReference type="GO" id="GO:0006357">
    <property type="term" value="P:regulation of transcription by RNA polymerase II"/>
    <property type="evidence" value="ECO:0007669"/>
    <property type="project" value="TreeGrafter"/>
</dbReference>
<dbReference type="GO" id="GO:0000978">
    <property type="term" value="F:RNA polymerase II cis-regulatory region sequence-specific DNA binding"/>
    <property type="evidence" value="ECO:0007669"/>
    <property type="project" value="TreeGrafter"/>
</dbReference>
<dbReference type="PANTHER" id="PTHR10015:SF427">
    <property type="entry name" value="HEAT SHOCK FACTOR PROTEIN"/>
    <property type="match status" value="1"/>
</dbReference>
<organism evidence="11">
    <name type="scientific">Capsella rubella</name>
    <dbReference type="NCBI Taxonomy" id="81985"/>
    <lineage>
        <taxon>Eukaryota</taxon>
        <taxon>Viridiplantae</taxon>
        <taxon>Streptophyta</taxon>
        <taxon>Embryophyta</taxon>
        <taxon>Tracheophyta</taxon>
        <taxon>Spermatophyta</taxon>
        <taxon>Magnoliopsida</taxon>
        <taxon>eudicotyledons</taxon>
        <taxon>Gunneridae</taxon>
        <taxon>Pentapetalae</taxon>
        <taxon>rosids</taxon>
        <taxon>malvids</taxon>
        <taxon>Brassicales</taxon>
        <taxon>Brassicaceae</taxon>
        <taxon>Camelineae</taxon>
        <taxon>Capsella</taxon>
    </lineage>
</organism>
<dbReference type="PANTHER" id="PTHR10015">
    <property type="entry name" value="HEAT SHOCK TRANSCRIPTION FACTOR"/>
    <property type="match status" value="1"/>
</dbReference>
<evidence type="ECO:0000313" key="12">
    <source>
        <dbReference type="EMBL" id="EOA28393.1"/>
    </source>
</evidence>
<keyword evidence="5" id="KW-0346">Stress response</keyword>
<comment type="subcellular location">
    <subcellularLocation>
        <location evidence="1">Nucleus</location>
    </subcellularLocation>
</comment>
<comment type="subunit">
    <text evidence="2">Homotrimer.</text>
</comment>
<evidence type="ECO:0000256" key="1">
    <source>
        <dbReference type="ARBA" id="ARBA00004123"/>
    </source>
</evidence>
<dbReference type="EMBL" id="EU162611">
    <property type="protein sequence ID" value="ABW81131.1"/>
    <property type="molecule type" value="Genomic_DNA"/>
</dbReference>
<evidence type="ECO:0000313" key="11">
    <source>
        <dbReference type="EMBL" id="ABW81131.1"/>
    </source>
</evidence>
<feature type="domain" description="HSF-type DNA-binding" evidence="10">
    <location>
        <begin position="5"/>
        <end position="106"/>
    </location>
</feature>
<keyword evidence="8" id="KW-0539">Nucleus</keyword>
<dbReference type="Gene3D" id="1.10.10.10">
    <property type="entry name" value="Winged helix-like DNA-binding domain superfamily/Winged helix DNA-binding domain"/>
    <property type="match status" value="1"/>
</dbReference>
<dbReference type="InterPro" id="IPR036390">
    <property type="entry name" value="WH_DNA-bd_sf"/>
</dbReference>
<evidence type="ECO:0000256" key="3">
    <source>
        <dbReference type="ARBA" id="ARBA00022553"/>
    </source>
</evidence>
<comment type="similarity">
    <text evidence="9">Belongs to the HSF family.</text>
</comment>
<sequence length="142" mass="17023">MDSVLRSTILGKTYDMVDDPSTDSTISWSESGKSFIVWNPKELSRDVIPRFFGFRRDETEYPRNFSLFAKLLNRYGFRRVDSEEIEFADHDFVRGEPDLVRHICKRKIVRKRDTKAGKDRLRKIMVMRKPKRKNMKKHYVLF</sequence>
<dbReference type="SMART" id="SM00415">
    <property type="entry name" value="HSF"/>
    <property type="match status" value="1"/>
</dbReference>
<evidence type="ECO:0000259" key="10">
    <source>
        <dbReference type="SMART" id="SM00415"/>
    </source>
</evidence>
<evidence type="ECO:0000256" key="5">
    <source>
        <dbReference type="ARBA" id="ARBA00023016"/>
    </source>
</evidence>
<dbReference type="GO" id="GO:0034605">
    <property type="term" value="P:cellular response to heat"/>
    <property type="evidence" value="ECO:0007669"/>
    <property type="project" value="TreeGrafter"/>
</dbReference>
<name>B2BXU4_9BRAS</name>
<dbReference type="GeneID" id="17888064"/>
<dbReference type="eggNOG" id="KOG0627">
    <property type="taxonomic scope" value="Eukaryota"/>
</dbReference>
<evidence type="ECO:0000256" key="6">
    <source>
        <dbReference type="ARBA" id="ARBA00023125"/>
    </source>
</evidence>
<dbReference type="GO" id="GO:0003700">
    <property type="term" value="F:DNA-binding transcription factor activity"/>
    <property type="evidence" value="ECO:0007669"/>
    <property type="project" value="InterPro"/>
</dbReference>
<evidence type="ECO:0000256" key="9">
    <source>
        <dbReference type="RuleBase" id="RU004020"/>
    </source>
</evidence>
<reference evidence="13" key="2">
    <citation type="journal article" date="2013" name="Nat. Genet.">
        <title>The Capsella rubella genome and the genomic consequences of rapid mating system evolution.</title>
        <authorList>
            <person name="Slotte T."/>
            <person name="Hazzouri K.M."/>
            <person name="Agren J.A."/>
            <person name="Koenig D."/>
            <person name="Maumus F."/>
            <person name="Guo Y.L."/>
            <person name="Steige K."/>
            <person name="Platts A.E."/>
            <person name="Escobar J.S."/>
            <person name="Newman L.K."/>
            <person name="Wang W."/>
            <person name="Mandakova T."/>
            <person name="Vello E."/>
            <person name="Smith L.M."/>
            <person name="Henz S.R."/>
            <person name="Steffen J."/>
            <person name="Takuno S."/>
            <person name="Brandvain Y."/>
            <person name="Coop G."/>
            <person name="Andolfatto P."/>
            <person name="Hu T.T."/>
            <person name="Blanchette M."/>
            <person name="Clark R.M."/>
            <person name="Quesneville H."/>
            <person name="Nordborg M."/>
            <person name="Gaut B.S."/>
            <person name="Lysak M.A."/>
            <person name="Jenkins J."/>
            <person name="Grimwood J."/>
            <person name="Chapman J."/>
            <person name="Prochnik S."/>
            <person name="Shu S."/>
            <person name="Rokhsar D."/>
            <person name="Schmutz J."/>
            <person name="Weigel D."/>
            <person name="Wright S.I."/>
        </authorList>
    </citation>
    <scope>NUCLEOTIDE SEQUENCE [LARGE SCALE GENOMIC DNA]</scope>
    <source>
        <strain evidence="13">cv. Monte Gargano</strain>
    </source>
</reference>
<reference evidence="12" key="3">
    <citation type="journal article" date="2013" name="Nat. Genet.">
        <title>Genome sequencing of Capsella rubella.</title>
        <authorList>
            <person name="Schmutz J."/>
            <person name="Prochnik S."/>
            <person name="Nordborg M."/>
            <person name="Weigel D."/>
            <person name="Rokhsar D."/>
            <person name="Wright S."/>
        </authorList>
    </citation>
    <scope>NUCLEOTIDE SEQUENCE</scope>
</reference>
<dbReference type="Pfam" id="PF00447">
    <property type="entry name" value="HSF_DNA-bind"/>
    <property type="match status" value="1"/>
</dbReference>
<keyword evidence="3" id="KW-0597">Phosphoprotein</keyword>
<dbReference type="STRING" id="81985.B2BXU4"/>
<gene>
    <name evidence="11" type="primary">TFhs1</name>
    <name evidence="12" type="ORF">CARUB_v10024599mg</name>
</gene>
<keyword evidence="7" id="KW-0804">Transcription</keyword>
<dbReference type="EMBL" id="KB870808">
    <property type="protein sequence ID" value="EOA28393.1"/>
    <property type="molecule type" value="Genomic_DNA"/>
</dbReference>
<dbReference type="GO" id="GO:0005634">
    <property type="term" value="C:nucleus"/>
    <property type="evidence" value="ECO:0007669"/>
    <property type="project" value="UniProtKB-SubCell"/>
</dbReference>
<evidence type="ECO:0000256" key="4">
    <source>
        <dbReference type="ARBA" id="ARBA00023015"/>
    </source>
</evidence>
<proteinExistence type="inferred from homology"/>
<keyword evidence="13" id="KW-1185">Reference proteome</keyword>
<dbReference type="FunFam" id="1.10.10.10:FF:000037">
    <property type="entry name" value="Heat stress transcription factor B-4"/>
    <property type="match status" value="1"/>
</dbReference>
<dbReference type="Proteomes" id="UP000029121">
    <property type="component" value="Unassembled WGS sequence"/>
</dbReference>
<keyword evidence="6" id="KW-0238">DNA-binding</keyword>
<dbReference type="SUPFAM" id="SSF46785">
    <property type="entry name" value="Winged helix' DNA-binding domain"/>
    <property type="match status" value="1"/>
</dbReference>